<accession>A0A0P7BMS1</accession>
<reference evidence="2 3" key="1">
    <citation type="submission" date="2015-09" db="EMBL/GenBank/DDBJ databases">
        <title>Draft genome of a European isolate of the apple canker pathogen Neonectria ditissima.</title>
        <authorList>
            <person name="Gomez-Cortecero A."/>
            <person name="Harrison R.J."/>
            <person name="Armitage A.D."/>
        </authorList>
    </citation>
    <scope>NUCLEOTIDE SEQUENCE [LARGE SCALE GENOMIC DNA]</scope>
    <source>
        <strain evidence="2 3">R09/05</strain>
    </source>
</reference>
<name>A0A0P7BMS1_9HYPO</name>
<comment type="caution">
    <text evidence="2">The sequence shown here is derived from an EMBL/GenBank/DDBJ whole genome shotgun (WGS) entry which is preliminary data.</text>
</comment>
<dbReference type="AlphaFoldDB" id="A0A0P7BMS1"/>
<dbReference type="Proteomes" id="UP000050424">
    <property type="component" value="Unassembled WGS sequence"/>
</dbReference>
<gene>
    <name evidence="2" type="ORF">AK830_g4581</name>
</gene>
<evidence type="ECO:0000313" key="3">
    <source>
        <dbReference type="Proteomes" id="UP000050424"/>
    </source>
</evidence>
<dbReference type="EMBL" id="LKCW01000056">
    <property type="protein sequence ID" value="KPM41997.1"/>
    <property type="molecule type" value="Genomic_DNA"/>
</dbReference>
<organism evidence="2 3">
    <name type="scientific">Neonectria ditissima</name>
    <dbReference type="NCBI Taxonomy" id="78410"/>
    <lineage>
        <taxon>Eukaryota</taxon>
        <taxon>Fungi</taxon>
        <taxon>Dikarya</taxon>
        <taxon>Ascomycota</taxon>
        <taxon>Pezizomycotina</taxon>
        <taxon>Sordariomycetes</taxon>
        <taxon>Hypocreomycetidae</taxon>
        <taxon>Hypocreales</taxon>
        <taxon>Nectriaceae</taxon>
        <taxon>Neonectria</taxon>
    </lineage>
</organism>
<sequence>MATAQILVAVDIPGIHHSPTAEDFADSRNVSNDLPQPEDQPEISDTTLKNLGELFVRHDVHEIFGIHLLHAHFHVPEGNVLYGIQAQVSGNSESCWTKPVPVDELAAKPMHGHVFHLQPNGAFVPYEFQEGEVPYNAVQAPKAFFRELAEFLHFNNLAGLVALQLLDGPRDRTNTELLVGPQSTLMMDTKDVFGLDPVQITTGWFFQVGEDGIISCKSSDVYAPKKNTHGVFQDSKPLPTLEALKEALFHEGIIA</sequence>
<proteinExistence type="predicted"/>
<evidence type="ECO:0000313" key="2">
    <source>
        <dbReference type="EMBL" id="KPM41997.1"/>
    </source>
</evidence>
<protein>
    <submittedName>
        <fullName evidence="2">Uncharacterized protein</fullName>
    </submittedName>
</protein>
<evidence type="ECO:0000256" key="1">
    <source>
        <dbReference type="SAM" id="MobiDB-lite"/>
    </source>
</evidence>
<feature type="region of interest" description="Disordered" evidence="1">
    <location>
        <begin position="20"/>
        <end position="43"/>
    </location>
</feature>
<keyword evidence="3" id="KW-1185">Reference proteome</keyword>
<dbReference type="OrthoDB" id="2322999at2759"/>